<evidence type="ECO:0000313" key="2">
    <source>
        <dbReference type="RefSeq" id="XP_056695574.1"/>
    </source>
</evidence>
<name>A0ABM3RIZ7_SPIOL</name>
<dbReference type="GeneID" id="130470038"/>
<proteinExistence type="predicted"/>
<reference evidence="1" key="1">
    <citation type="journal article" date="2021" name="Nat. Commun.">
        <title>Genomic analyses provide insights into spinach domestication and the genetic basis of agronomic traits.</title>
        <authorList>
            <person name="Cai X."/>
            <person name="Sun X."/>
            <person name="Xu C."/>
            <person name="Sun H."/>
            <person name="Wang X."/>
            <person name="Ge C."/>
            <person name="Zhang Z."/>
            <person name="Wang Q."/>
            <person name="Fei Z."/>
            <person name="Jiao C."/>
            <person name="Wang Q."/>
        </authorList>
    </citation>
    <scope>NUCLEOTIDE SEQUENCE [LARGE SCALE GENOMIC DNA]</scope>
    <source>
        <strain evidence="1">cv. Varoflay</strain>
    </source>
</reference>
<dbReference type="Proteomes" id="UP000813463">
    <property type="component" value="Chromosome 3"/>
</dbReference>
<dbReference type="RefSeq" id="XP_056695574.1">
    <property type="nucleotide sequence ID" value="XM_056839596.1"/>
</dbReference>
<keyword evidence="1" id="KW-1185">Reference proteome</keyword>
<organism evidence="1 2">
    <name type="scientific">Spinacia oleracea</name>
    <name type="common">Spinach</name>
    <dbReference type="NCBI Taxonomy" id="3562"/>
    <lineage>
        <taxon>Eukaryota</taxon>
        <taxon>Viridiplantae</taxon>
        <taxon>Streptophyta</taxon>
        <taxon>Embryophyta</taxon>
        <taxon>Tracheophyta</taxon>
        <taxon>Spermatophyta</taxon>
        <taxon>Magnoliopsida</taxon>
        <taxon>eudicotyledons</taxon>
        <taxon>Gunneridae</taxon>
        <taxon>Pentapetalae</taxon>
        <taxon>Caryophyllales</taxon>
        <taxon>Chenopodiaceae</taxon>
        <taxon>Chenopodioideae</taxon>
        <taxon>Anserineae</taxon>
        <taxon>Spinacia</taxon>
    </lineage>
</organism>
<accession>A0ABM3RIZ7</accession>
<reference evidence="2" key="2">
    <citation type="submission" date="2025-08" db="UniProtKB">
        <authorList>
            <consortium name="RefSeq"/>
        </authorList>
    </citation>
    <scope>IDENTIFICATION</scope>
    <source>
        <tissue evidence="2">Leaf</tissue>
    </source>
</reference>
<gene>
    <name evidence="2" type="primary">LOC130470038</name>
</gene>
<sequence length="203" mass="23211">MPRRALPLRHVIHSPRLCDVIENQKSMQQGLYTRDFRSCELSQKIWRSSPLGIVSNSTGNVNIEHWVINFMSLFFQQDDGDAGRLVTFCSILWSLWLHRNEILFRGMSVNMEGILHGAQSPVQRWEKAQELQASRRLLQGALLPKKTNTKITVFTHGHCRGGGFISVVVDASWKAKKKVKQKHWTAAIGWEEETNHTPRVKGA</sequence>
<evidence type="ECO:0000313" key="1">
    <source>
        <dbReference type="Proteomes" id="UP000813463"/>
    </source>
</evidence>
<protein>
    <submittedName>
        <fullName evidence="2">Uncharacterized protein</fullName>
    </submittedName>
</protein>